<sequence length="162" mass="17503">MNQPQFFMTRATLAGRARLALSFADGFAAEVDLSNVIDAHPTLALLADPDVFAQVGLDEWSRGVTFAGNDALTLASDNLRAMAIEQAGHFSHSQVIAWMESHHLTLDQAADALGLSRRMLAYYRSGEKLIPKTVGLAMIGWELIDRTGSGRANEALAYAQVA</sequence>
<dbReference type="Gene3D" id="3.30.2020.10">
    <property type="entry name" value="NE0471-like N-terminal domain"/>
    <property type="match status" value="1"/>
</dbReference>
<reference evidence="2 4" key="2">
    <citation type="submission" date="2021-08" db="EMBL/GenBank/DDBJ databases">
        <title>Genome sequences of Xanthomonas cucurbitae isolates from 5 Midwestern US states.</title>
        <authorList>
            <person name="Hind S.R."/>
        </authorList>
    </citation>
    <scope>NUCLEOTIDE SEQUENCE [LARGE SCALE GENOMIC DNA]</scope>
    <source>
        <strain evidence="2 4">OH_261</strain>
    </source>
</reference>
<dbReference type="GO" id="GO:0003677">
    <property type="term" value="F:DNA binding"/>
    <property type="evidence" value="ECO:0007669"/>
    <property type="project" value="InterPro"/>
</dbReference>
<accession>A0A2S7DV20</accession>
<dbReference type="AlphaFoldDB" id="A0A2S7DV20"/>
<dbReference type="Gene3D" id="1.10.260.40">
    <property type="entry name" value="lambda repressor-like DNA-binding domains"/>
    <property type="match status" value="1"/>
</dbReference>
<dbReference type="Proteomes" id="UP001214201">
    <property type="component" value="Chromosome"/>
</dbReference>
<evidence type="ECO:0000313" key="2">
    <source>
        <dbReference type="EMBL" id="WDM70854.1"/>
    </source>
</evidence>
<evidence type="ECO:0000313" key="3">
    <source>
        <dbReference type="Proteomes" id="UP000239561"/>
    </source>
</evidence>
<dbReference type="SUPFAM" id="SSF47413">
    <property type="entry name" value="lambda repressor-like DNA-binding domains"/>
    <property type="match status" value="1"/>
</dbReference>
<dbReference type="SUPFAM" id="SSF143880">
    <property type="entry name" value="NE0471 N-terminal domain-like"/>
    <property type="match status" value="1"/>
</dbReference>
<evidence type="ECO:0000313" key="4">
    <source>
        <dbReference type="Proteomes" id="UP001214201"/>
    </source>
</evidence>
<dbReference type="EMBL" id="MDED01000006">
    <property type="protein sequence ID" value="PPU77631.1"/>
    <property type="molecule type" value="Genomic_DNA"/>
</dbReference>
<dbReference type="Proteomes" id="UP000239561">
    <property type="component" value="Unassembled WGS sequence"/>
</dbReference>
<dbReference type="InterPro" id="IPR036782">
    <property type="entry name" value="NE0471-like_N"/>
</dbReference>
<dbReference type="RefSeq" id="WP_104602562.1">
    <property type="nucleotide sequence ID" value="NZ_CP033326.1"/>
</dbReference>
<protein>
    <submittedName>
        <fullName evidence="2">DUF2442 domain-containing protein</fullName>
    </submittedName>
</protein>
<organism evidence="1 3">
    <name type="scientific">Xanthomonas cucurbitae</name>
    <dbReference type="NCBI Taxonomy" id="56453"/>
    <lineage>
        <taxon>Bacteria</taxon>
        <taxon>Pseudomonadati</taxon>
        <taxon>Pseudomonadota</taxon>
        <taxon>Gammaproteobacteria</taxon>
        <taxon>Lysobacterales</taxon>
        <taxon>Lysobacteraceae</taxon>
        <taxon>Xanthomonas</taxon>
    </lineage>
</organism>
<dbReference type="EMBL" id="CP082214">
    <property type="protein sequence ID" value="WDM70854.1"/>
    <property type="molecule type" value="Genomic_DNA"/>
</dbReference>
<proteinExistence type="predicted"/>
<gene>
    <name evidence="2" type="ORF">K6978_15920</name>
    <name evidence="1" type="ORF">XcuCFBP2542_05235</name>
</gene>
<keyword evidence="4" id="KW-1185">Reference proteome</keyword>
<dbReference type="OrthoDB" id="6935755at2"/>
<evidence type="ECO:0000313" key="1">
    <source>
        <dbReference type="EMBL" id="PPU77631.1"/>
    </source>
</evidence>
<dbReference type="InterPro" id="IPR010982">
    <property type="entry name" value="Lambda_DNA-bd_dom_sf"/>
</dbReference>
<reference evidence="1 3" key="1">
    <citation type="submission" date="2016-08" db="EMBL/GenBank/DDBJ databases">
        <authorList>
            <person name="Seilhamer J.J."/>
        </authorList>
    </citation>
    <scope>NUCLEOTIDE SEQUENCE [LARGE SCALE GENOMIC DNA]</scope>
    <source>
        <strain evidence="1 3">CFBP2542</strain>
    </source>
</reference>
<name>A0A2S7DV20_9XANT</name>